<dbReference type="Proteomes" id="UP000324800">
    <property type="component" value="Unassembled WGS sequence"/>
</dbReference>
<evidence type="ECO:0000313" key="1">
    <source>
        <dbReference type="EMBL" id="KAA6379415.1"/>
    </source>
</evidence>
<feature type="non-terminal residue" evidence="1">
    <location>
        <position position="1"/>
    </location>
</feature>
<name>A0A5J4VA72_9EUKA</name>
<sequence length="1494" mass="162674">TVTSSISSSFSGAQAGFAIGGPVGAIVGGVAGLASGLIGKRGGIDATSGFTQDNNYRYSTGLKAFGGSDRRKFEEDREDVRLNRLAVNQTAQMQNEWDNSRNYTDAQYMFARGGMTGGSMAYVDDGEVIQNPNGGTQIIPERGRKQDSNLGYFPAGSMVLSDKIKFPGTKKTFADISKENMAKISKGKDKYAEGTNALNMVYNAETNRDLFLLQEAYKKKLGMKSDYRKVPKFSPGGIIDSTYLPETTVTAPYVNNVKQQFATANTPIQGTLPMYNAGVNGLASRTETGYNPYGSTGGNNEIFGTILNGASKLASMLPAFSNLTQKAEVVGEEHSPYEDIIKRNMRKRTLNINPILEGINRQAMTGNYNASQMSPGTGAGMAYRLASNLNQQQQTSAAIANKQNVDNQYQGEYANMLDNLGRQRVQAKNMATDINSRNRAATDAARQAGLAQISQFAQMQQLQKNQKSRDDMMMQLVGAAQGQAVEQAMQNLSGYMQKWSTFTSPSSKDIDTHHRLTIGAMRDDIERMANNPDELKSSEGRYKLINKINSLDYGTLSRLEGNKVNLQKYLDNVADLKKKNEYNESWDDVDIASYDSSKGMLGTTSPQNFVSIHDIVKPYTANLKESYLGTKGAPAFSYWEGIDGKAIANTVNSSMESILEHPAARYHLRDIKRSMGEKATDQDVYNEFIRQAQASQADYAHVKPVLDRASLAIFLKNQTNKGDNDTVSAMSAFNTSINSDVKRRMQASPFFGSGAYADAMSAYEKEVTGLQTTVGKLGEDLAAKYKAAEKAGNKEAMAKLTADADKLSREYTKRMMDFGAQAKKAQEEAFKERLADAYGANPDNVTRANVNGPKWLTASSNMIDEFSGDAPLDLTKRILDNTAIRTDLKVKNGANVPAWGIDNSSKVILPQDLVSTLIGKKDVISTQGWFNNLGLSEATNQEKDVVAETWKNGGFKGLYISPKGTAMPYVDRTGQPVKALKVDVYVPYAEFWRNNINNGVWISGGISPIDSRNDRLKHDLGGRKIEVNGEDTWVFEAYYPLTESAISNSLIDVDKNKEMYSGKDQINAGANNDWRTWFDAITQQYHGRINFNRIQQGYIKDTAVILAGTTGGGGGGGSIEQPLIFTGGVIGSYDGSSVVTIPTPHTWAQSPLKPTYDYSEILNAPSYQTTTIKSGDKLLKFEAGELSSTITLEHDPLTGVVTLKGLSGVIISSFSLPIDNFLEKVEYDDTTKSLVFTFIVDDAGVPTEDVVSVYIGDMLSGYLPLTGGTLTGNLILQGGSGNPSGIGNIYNPDGAITINPPQGLASIRNALSFKWYDTDYQIGNMRGDSINSLGFAITQSNDRMLFRATENGNYNYGNLSVVNGSVSANYLSSGYLITSDITETFRTSMFGNAGEGFRLKSFTNLSSLNKFGQIYSSGIAFAGNDTHGFIIPNRLYNNVIVGAGSGDAIAWTDNIALLGADQTWTGEQTFGKAFASNWFRSTGQTGWFNETYGG</sequence>
<organism evidence="1 2">
    <name type="scientific">Streblomastix strix</name>
    <dbReference type="NCBI Taxonomy" id="222440"/>
    <lineage>
        <taxon>Eukaryota</taxon>
        <taxon>Metamonada</taxon>
        <taxon>Preaxostyla</taxon>
        <taxon>Oxymonadida</taxon>
        <taxon>Streblomastigidae</taxon>
        <taxon>Streblomastix</taxon>
    </lineage>
</organism>
<proteinExistence type="predicted"/>
<protein>
    <submittedName>
        <fullName evidence="1">Uncharacterized protein</fullName>
    </submittedName>
</protein>
<comment type="caution">
    <text evidence="1">The sequence shown here is derived from an EMBL/GenBank/DDBJ whole genome shotgun (WGS) entry which is preliminary data.</text>
</comment>
<gene>
    <name evidence="1" type="ORF">EZS28_025058</name>
</gene>
<dbReference type="EMBL" id="SNRW01008510">
    <property type="protein sequence ID" value="KAA6379415.1"/>
    <property type="molecule type" value="Genomic_DNA"/>
</dbReference>
<accession>A0A5J4VA72</accession>
<reference evidence="1 2" key="1">
    <citation type="submission" date="2019-03" db="EMBL/GenBank/DDBJ databases">
        <title>Single cell metagenomics reveals metabolic interactions within the superorganism composed of flagellate Streblomastix strix and complex community of Bacteroidetes bacteria on its surface.</title>
        <authorList>
            <person name="Treitli S.C."/>
            <person name="Kolisko M."/>
            <person name="Husnik F."/>
            <person name="Keeling P."/>
            <person name="Hampl V."/>
        </authorList>
    </citation>
    <scope>NUCLEOTIDE SEQUENCE [LARGE SCALE GENOMIC DNA]</scope>
    <source>
        <strain evidence="1">ST1C</strain>
    </source>
</reference>
<evidence type="ECO:0000313" key="2">
    <source>
        <dbReference type="Proteomes" id="UP000324800"/>
    </source>
</evidence>
<feature type="non-terminal residue" evidence="1">
    <location>
        <position position="1494"/>
    </location>
</feature>